<dbReference type="AlphaFoldDB" id="A0A0C3H4A5"/>
<reference evidence="2" key="2">
    <citation type="submission" date="2015-01" db="EMBL/GenBank/DDBJ databases">
        <title>Evolutionary Origins and Diversification of the Mycorrhizal Mutualists.</title>
        <authorList>
            <consortium name="DOE Joint Genome Institute"/>
            <consortium name="Mycorrhizal Genomics Consortium"/>
            <person name="Kohler A."/>
            <person name="Kuo A."/>
            <person name="Nagy L.G."/>
            <person name="Floudas D."/>
            <person name="Copeland A."/>
            <person name="Barry K.W."/>
            <person name="Cichocki N."/>
            <person name="Veneault-Fourrey C."/>
            <person name="LaButti K."/>
            <person name="Lindquist E.A."/>
            <person name="Lipzen A."/>
            <person name="Lundell T."/>
            <person name="Morin E."/>
            <person name="Murat C."/>
            <person name="Riley R."/>
            <person name="Ohm R."/>
            <person name="Sun H."/>
            <person name="Tunlid A."/>
            <person name="Henrissat B."/>
            <person name="Grigoriev I.V."/>
            <person name="Hibbett D.S."/>
            <person name="Martin F."/>
        </authorList>
    </citation>
    <scope>NUCLEOTIDE SEQUENCE [LARGE SCALE GENOMIC DNA]</scope>
    <source>
        <strain evidence="2">Zn</strain>
    </source>
</reference>
<dbReference type="OrthoDB" id="3783539at2759"/>
<keyword evidence="2" id="KW-1185">Reference proteome</keyword>
<accession>A0A0C3H4A5</accession>
<evidence type="ECO:0000313" key="2">
    <source>
        <dbReference type="Proteomes" id="UP000054321"/>
    </source>
</evidence>
<evidence type="ECO:0000313" key="1">
    <source>
        <dbReference type="EMBL" id="KIM97296.1"/>
    </source>
</evidence>
<sequence>MTRQIIDCRYDIRPALGELLARLFPGRTCPVKIRRGQVIIDVPRPLTPEEIDSCRY</sequence>
<name>A0A0C3H4A5_OIDMZ</name>
<protein>
    <submittedName>
        <fullName evidence="1">Uncharacterized protein</fullName>
    </submittedName>
</protein>
<dbReference type="InParanoid" id="A0A0C3H4A5"/>
<gene>
    <name evidence="1" type="ORF">OIDMADRAFT_20489</name>
</gene>
<dbReference type="HOGENOM" id="CLU_3014761_0_0_1"/>
<proteinExistence type="predicted"/>
<organism evidence="1 2">
    <name type="scientific">Oidiodendron maius (strain Zn)</name>
    <dbReference type="NCBI Taxonomy" id="913774"/>
    <lineage>
        <taxon>Eukaryota</taxon>
        <taxon>Fungi</taxon>
        <taxon>Dikarya</taxon>
        <taxon>Ascomycota</taxon>
        <taxon>Pezizomycotina</taxon>
        <taxon>Leotiomycetes</taxon>
        <taxon>Leotiomycetes incertae sedis</taxon>
        <taxon>Myxotrichaceae</taxon>
        <taxon>Oidiodendron</taxon>
    </lineage>
</organism>
<reference evidence="1 2" key="1">
    <citation type="submission" date="2014-04" db="EMBL/GenBank/DDBJ databases">
        <authorList>
            <consortium name="DOE Joint Genome Institute"/>
            <person name="Kuo A."/>
            <person name="Martino E."/>
            <person name="Perotto S."/>
            <person name="Kohler A."/>
            <person name="Nagy L.G."/>
            <person name="Floudas D."/>
            <person name="Copeland A."/>
            <person name="Barry K.W."/>
            <person name="Cichocki N."/>
            <person name="Veneault-Fourrey C."/>
            <person name="LaButti K."/>
            <person name="Lindquist E.A."/>
            <person name="Lipzen A."/>
            <person name="Lundell T."/>
            <person name="Morin E."/>
            <person name="Murat C."/>
            <person name="Sun H."/>
            <person name="Tunlid A."/>
            <person name="Henrissat B."/>
            <person name="Grigoriev I.V."/>
            <person name="Hibbett D.S."/>
            <person name="Martin F."/>
            <person name="Nordberg H.P."/>
            <person name="Cantor M.N."/>
            <person name="Hua S.X."/>
        </authorList>
    </citation>
    <scope>NUCLEOTIDE SEQUENCE [LARGE SCALE GENOMIC DNA]</scope>
    <source>
        <strain evidence="1 2">Zn</strain>
    </source>
</reference>
<dbReference type="EMBL" id="KN832882">
    <property type="protein sequence ID" value="KIM97296.1"/>
    <property type="molecule type" value="Genomic_DNA"/>
</dbReference>
<dbReference type="Proteomes" id="UP000054321">
    <property type="component" value="Unassembled WGS sequence"/>
</dbReference>